<keyword evidence="7" id="KW-0812">Transmembrane</keyword>
<dbReference type="GO" id="GO:0051539">
    <property type="term" value="F:4 iron, 4 sulfur cluster binding"/>
    <property type="evidence" value="ECO:0007669"/>
    <property type="project" value="UniProtKB-KW"/>
</dbReference>
<dbReference type="InterPro" id="IPR017900">
    <property type="entry name" value="4Fe4S_Fe_S_CS"/>
</dbReference>
<organism evidence="9 10">
    <name type="scientific">Cytophaga hutchinsonii (strain ATCC 33406 / DSM 1761 / CIP 103989 / NBRC 15051 / NCIMB 9469 / D465)</name>
    <dbReference type="NCBI Taxonomy" id="269798"/>
    <lineage>
        <taxon>Bacteria</taxon>
        <taxon>Pseudomonadati</taxon>
        <taxon>Bacteroidota</taxon>
        <taxon>Cytophagia</taxon>
        <taxon>Cytophagales</taxon>
        <taxon>Cytophagaceae</taxon>
        <taxon>Cytophaga</taxon>
    </lineage>
</organism>
<keyword evidence="4" id="KW-0249">Electron transport</keyword>
<evidence type="ECO:0000256" key="2">
    <source>
        <dbReference type="ARBA" id="ARBA00022485"/>
    </source>
</evidence>
<dbReference type="InterPro" id="IPR017896">
    <property type="entry name" value="4Fe4S_Fe-S-bd"/>
</dbReference>
<dbReference type="KEGG" id="chu:CHU_1141"/>
<dbReference type="GO" id="GO:0046872">
    <property type="term" value="F:metal ion binding"/>
    <property type="evidence" value="ECO:0007669"/>
    <property type="project" value="UniProtKB-KW"/>
</dbReference>
<evidence type="ECO:0000256" key="3">
    <source>
        <dbReference type="ARBA" id="ARBA00022723"/>
    </source>
</evidence>
<dbReference type="PANTHER" id="PTHR30176">
    <property type="entry name" value="FERREDOXIN-TYPE PROTEIN NAPH"/>
    <property type="match status" value="1"/>
</dbReference>
<dbReference type="OrthoDB" id="9811700at2"/>
<dbReference type="RefSeq" id="WP_011584531.1">
    <property type="nucleotide sequence ID" value="NC_008255.1"/>
</dbReference>
<dbReference type="Pfam" id="PF12801">
    <property type="entry name" value="Fer4_5"/>
    <property type="match status" value="1"/>
</dbReference>
<dbReference type="Gene3D" id="2.60.40.10">
    <property type="entry name" value="Immunoglobulins"/>
    <property type="match status" value="1"/>
</dbReference>
<dbReference type="InterPro" id="IPR032879">
    <property type="entry name" value="FixG_C"/>
</dbReference>
<gene>
    <name evidence="9" type="ordered locus">CHU_1141</name>
</gene>
<name>A0A6N4SQ02_CYTH3</name>
<keyword evidence="3" id="KW-0479">Metal-binding</keyword>
<feature type="transmembrane region" description="Helical" evidence="7">
    <location>
        <begin position="89"/>
        <end position="109"/>
    </location>
</feature>
<evidence type="ECO:0000256" key="6">
    <source>
        <dbReference type="ARBA" id="ARBA00023014"/>
    </source>
</evidence>
<dbReference type="Pfam" id="PF13746">
    <property type="entry name" value="Fer4_18"/>
    <property type="match status" value="1"/>
</dbReference>
<keyword evidence="7" id="KW-1133">Transmembrane helix</keyword>
<dbReference type="PROSITE" id="PS00198">
    <property type="entry name" value="4FE4S_FER_1"/>
    <property type="match status" value="1"/>
</dbReference>
<evidence type="ECO:0000259" key="8">
    <source>
        <dbReference type="PROSITE" id="PS51379"/>
    </source>
</evidence>
<evidence type="ECO:0000256" key="5">
    <source>
        <dbReference type="ARBA" id="ARBA00023004"/>
    </source>
</evidence>
<evidence type="ECO:0000313" key="10">
    <source>
        <dbReference type="Proteomes" id="UP000001822"/>
    </source>
</evidence>
<dbReference type="InterPro" id="IPR051684">
    <property type="entry name" value="Electron_Trans/Redox"/>
</dbReference>
<evidence type="ECO:0000256" key="1">
    <source>
        <dbReference type="ARBA" id="ARBA00022448"/>
    </source>
</evidence>
<feature type="transmembrane region" description="Helical" evidence="7">
    <location>
        <begin position="40"/>
        <end position="58"/>
    </location>
</feature>
<feature type="transmembrane region" description="Helical" evidence="7">
    <location>
        <begin position="162"/>
        <end position="181"/>
    </location>
</feature>
<reference evidence="9 10" key="1">
    <citation type="journal article" date="2007" name="Appl. Environ. Microbiol.">
        <title>Genome sequence of the cellulolytic gliding bacterium Cytophaga hutchinsonii.</title>
        <authorList>
            <person name="Xie G."/>
            <person name="Bruce D.C."/>
            <person name="Challacombe J.F."/>
            <person name="Chertkov O."/>
            <person name="Detter J.C."/>
            <person name="Gilna P."/>
            <person name="Han C.S."/>
            <person name="Lucas S."/>
            <person name="Misra M."/>
            <person name="Myers G.L."/>
            <person name="Richardson P."/>
            <person name="Tapia R."/>
            <person name="Thayer N."/>
            <person name="Thompson L.S."/>
            <person name="Brettin T.S."/>
            <person name="Henrissat B."/>
            <person name="Wilson D.B."/>
            <person name="McBride M.J."/>
        </authorList>
    </citation>
    <scope>NUCLEOTIDE SEQUENCE [LARGE SCALE GENOMIC DNA]</scope>
    <source>
        <strain evidence="10">ATCC 33406 / DSM 1761 / CIP 103989 / NBRC 15051 / NCIMB 9469 / D465</strain>
    </source>
</reference>
<keyword evidence="10" id="KW-1185">Reference proteome</keyword>
<dbReference type="NCBIfam" id="TIGR02745">
    <property type="entry name" value="ccoG_rdxA_fixG"/>
    <property type="match status" value="1"/>
</dbReference>
<dbReference type="PROSITE" id="PS51379">
    <property type="entry name" value="4FE4S_FER_2"/>
    <property type="match status" value="1"/>
</dbReference>
<dbReference type="EMBL" id="CP000383">
    <property type="protein sequence ID" value="ABG58416.1"/>
    <property type="molecule type" value="Genomic_DNA"/>
</dbReference>
<dbReference type="InterPro" id="IPR013783">
    <property type="entry name" value="Ig-like_fold"/>
</dbReference>
<dbReference type="Gene3D" id="1.10.1060.10">
    <property type="entry name" value="Alpha-helical ferredoxin"/>
    <property type="match status" value="1"/>
</dbReference>
<evidence type="ECO:0000256" key="7">
    <source>
        <dbReference type="SAM" id="Phobius"/>
    </source>
</evidence>
<sequence length="469" mass="53683">MEAEHKHIDQSFRDHISTVDAEGKRIWLYPKKPKGFFTSIRNYVSYVFLTLFIVTPFIRIEGDPLILLNVLERKFILFGIIFWPQDFHLFLLAMISFVVFIVLFTMIYGRVFCGWVCPQTIFMEMVFRKIEYWIEGDYRSQIALNNASLTLNKLLKKLAKHAMFLLFSFCISNLFLTYIIGTDEWQQIVSDNPLNHIGGFSSILIFTGVFYGVYARFREQICTTICPYGRLQGVLLDKNSINVAYDYIRGERRGHLKRGEDREIAGKGDCIDCHQCVHVCPTGIDIRNGVQMECINCTACIDECDSIMDKIGKPHGLIRYASEEGIRNQISFTWTRRVIAYTGILLVLVAAFVTLLATRPDVETTVLRTPGMLYQQQENERYSNLYNFKIVNKTRDTVPISFNIIGQAGEIKLIGQIPEIVPNAISEGAFFILLDQKDIHSIKTPFTIGVYKGTELIDEVSTSFVGPVL</sequence>
<keyword evidence="6" id="KW-0411">Iron-sulfur</keyword>
<proteinExistence type="predicted"/>
<dbReference type="Proteomes" id="UP000001822">
    <property type="component" value="Chromosome"/>
</dbReference>
<feature type="domain" description="4Fe-4S ferredoxin-type" evidence="8">
    <location>
        <begin position="261"/>
        <end position="289"/>
    </location>
</feature>
<protein>
    <submittedName>
        <fullName evidence="9">Probable ferredoxin</fullName>
    </submittedName>
</protein>
<keyword evidence="7" id="KW-0472">Membrane</keyword>
<dbReference type="InterPro" id="IPR014116">
    <property type="entry name" value="Cyt_c_oxidase_cbb3_FixG"/>
</dbReference>
<dbReference type="PANTHER" id="PTHR30176:SF3">
    <property type="entry name" value="FERREDOXIN-TYPE PROTEIN NAPH"/>
    <property type="match status" value="1"/>
</dbReference>
<keyword evidence="2" id="KW-0004">4Fe-4S</keyword>
<dbReference type="GO" id="GO:0005886">
    <property type="term" value="C:plasma membrane"/>
    <property type="evidence" value="ECO:0007669"/>
    <property type="project" value="TreeGrafter"/>
</dbReference>
<evidence type="ECO:0000313" key="9">
    <source>
        <dbReference type="EMBL" id="ABG58416.1"/>
    </source>
</evidence>
<keyword evidence="5" id="KW-0408">Iron</keyword>
<feature type="transmembrane region" description="Helical" evidence="7">
    <location>
        <begin position="193"/>
        <end position="214"/>
    </location>
</feature>
<dbReference type="Pfam" id="PF11614">
    <property type="entry name" value="FixG_C"/>
    <property type="match status" value="1"/>
</dbReference>
<dbReference type="InterPro" id="IPR009051">
    <property type="entry name" value="Helical_ferredxn"/>
</dbReference>
<dbReference type="AlphaFoldDB" id="A0A6N4SQ02"/>
<dbReference type="SUPFAM" id="SSF54862">
    <property type="entry name" value="4Fe-4S ferredoxins"/>
    <property type="match status" value="1"/>
</dbReference>
<keyword evidence="1" id="KW-0813">Transport</keyword>
<accession>A0A6N4SQ02</accession>
<feature type="transmembrane region" description="Helical" evidence="7">
    <location>
        <begin position="338"/>
        <end position="357"/>
    </location>
</feature>
<evidence type="ECO:0000256" key="4">
    <source>
        <dbReference type="ARBA" id="ARBA00022982"/>
    </source>
</evidence>